<name>A0A4Y8KTC4_9MICO</name>
<evidence type="ECO:0000256" key="2">
    <source>
        <dbReference type="ARBA" id="ARBA00022475"/>
    </source>
</evidence>
<evidence type="ECO:0000256" key="3">
    <source>
        <dbReference type="ARBA" id="ARBA00022692"/>
    </source>
</evidence>
<dbReference type="AlphaFoldDB" id="A0A4Y8KTC4"/>
<keyword evidence="2" id="KW-1003">Cell membrane</keyword>
<accession>A0A4Y8KTC4</accession>
<evidence type="ECO:0000256" key="4">
    <source>
        <dbReference type="ARBA" id="ARBA00022989"/>
    </source>
</evidence>
<dbReference type="Proteomes" id="UP000298218">
    <property type="component" value="Unassembled WGS sequence"/>
</dbReference>
<keyword evidence="7" id="KW-1185">Reference proteome</keyword>
<evidence type="ECO:0000256" key="1">
    <source>
        <dbReference type="ARBA" id="ARBA00004651"/>
    </source>
</evidence>
<keyword evidence="3" id="KW-0812">Transmembrane</keyword>
<gene>
    <name evidence="6" type="ORF">E3T53_01625</name>
</gene>
<proteinExistence type="predicted"/>
<comment type="caution">
    <text evidence="6">The sequence shown here is derived from an EMBL/GenBank/DDBJ whole genome shotgun (WGS) entry which is preliminary data.</text>
</comment>
<comment type="subcellular location">
    <subcellularLocation>
        <location evidence="1">Cell membrane</location>
        <topology evidence="1">Multi-pass membrane protein</topology>
    </subcellularLocation>
</comment>
<dbReference type="PIRSF" id="PIRSF035875">
    <property type="entry name" value="RNase_BN"/>
    <property type="match status" value="1"/>
</dbReference>
<keyword evidence="5" id="KW-0472">Membrane</keyword>
<protein>
    <submittedName>
        <fullName evidence="6">YihY/virulence factor BrkB family protein</fullName>
    </submittedName>
</protein>
<dbReference type="PANTHER" id="PTHR30213">
    <property type="entry name" value="INNER MEMBRANE PROTEIN YHJD"/>
    <property type="match status" value="1"/>
</dbReference>
<dbReference type="GO" id="GO:0005886">
    <property type="term" value="C:plasma membrane"/>
    <property type="evidence" value="ECO:0007669"/>
    <property type="project" value="UniProtKB-SubCell"/>
</dbReference>
<organism evidence="6 7">
    <name type="scientific">Cryobacterium psychrophilum</name>
    <dbReference type="NCBI Taxonomy" id="41988"/>
    <lineage>
        <taxon>Bacteria</taxon>
        <taxon>Bacillati</taxon>
        <taxon>Actinomycetota</taxon>
        <taxon>Actinomycetes</taxon>
        <taxon>Micrococcales</taxon>
        <taxon>Microbacteriaceae</taxon>
        <taxon>Cryobacterium</taxon>
    </lineage>
</organism>
<evidence type="ECO:0000256" key="5">
    <source>
        <dbReference type="ARBA" id="ARBA00023136"/>
    </source>
</evidence>
<dbReference type="PANTHER" id="PTHR30213:SF0">
    <property type="entry name" value="UPF0761 MEMBRANE PROTEIN YIHY"/>
    <property type="match status" value="1"/>
</dbReference>
<dbReference type="EMBL" id="SOHQ01000007">
    <property type="protein sequence ID" value="TFD81728.1"/>
    <property type="molecule type" value="Genomic_DNA"/>
</dbReference>
<reference evidence="6 7" key="1">
    <citation type="submission" date="2019-03" db="EMBL/GenBank/DDBJ databases">
        <title>Genomics of glacier-inhabiting Cryobacterium strains.</title>
        <authorList>
            <person name="Liu Q."/>
            <person name="Xin Y.-H."/>
        </authorList>
    </citation>
    <scope>NUCLEOTIDE SEQUENCE [LARGE SCALE GENOMIC DNA]</scope>
    <source>
        <strain evidence="6 7">CGMCC 1.4292</strain>
    </source>
</reference>
<evidence type="ECO:0000313" key="7">
    <source>
        <dbReference type="Proteomes" id="UP000298218"/>
    </source>
</evidence>
<dbReference type="NCBIfam" id="TIGR00765">
    <property type="entry name" value="yihY_not_rbn"/>
    <property type="match status" value="1"/>
</dbReference>
<sequence length="367" mass="39428">MPTTPPPPDDASKASWPTQIRKQTWVYSLRRMVHEFGQDGGIDAAAGLTFFAVLSVFPAALAIVSLIGVIGDGPAAVDRLLSLLDQVAPGAVIEILRQPLDDIATTSTASLTFVIGVLAALWSASAFVSAFGRAMNRIYEVDEGRPYWKRKPAQLAVTVVLVTLVLLSATIVVVSGPILRAFGEALGIGNTAVAVWDVAKWPILAAAVVVIVAVLYAATPNIQQPRFRWLSLGAILAIVLLATASAGFAFYVANFSTYNQTFGTLAGVIIFLIWVFLVNMALLLGAEFNAELERGRQLQAGIPAETQLQLPPRDTTSSDLTRHTAHIDEQHGTLLRHGEPPPARTDTLIARAREAAQSILARIRLRR</sequence>
<evidence type="ECO:0000313" key="6">
    <source>
        <dbReference type="EMBL" id="TFD81728.1"/>
    </source>
</evidence>
<dbReference type="Pfam" id="PF03631">
    <property type="entry name" value="Virul_fac_BrkB"/>
    <property type="match status" value="1"/>
</dbReference>
<keyword evidence="4" id="KW-1133">Transmembrane helix</keyword>
<dbReference type="OrthoDB" id="9781030at2"/>
<dbReference type="InterPro" id="IPR017039">
    <property type="entry name" value="Virul_fac_BrkB"/>
</dbReference>